<reference evidence="2" key="3">
    <citation type="submission" date="2019-09" db="EMBL/GenBank/DDBJ databases">
        <authorList>
            <person name="Zhang D.-C."/>
        </authorList>
    </citation>
    <scope>NUCLEOTIDE SEQUENCE</scope>
    <source>
        <strain evidence="2">RU-4-M-4</strain>
    </source>
</reference>
<evidence type="ECO:0000313" key="3">
    <source>
        <dbReference type="EMBL" id="TSJ73148.1"/>
    </source>
</evidence>
<gene>
    <name evidence="2" type="ORF">F2B50_15265</name>
    <name evidence="3" type="ORF">FPF71_15265</name>
</gene>
<evidence type="ECO:0000256" key="1">
    <source>
        <dbReference type="SAM" id="SignalP"/>
    </source>
</evidence>
<sequence>MKQIINFSSSKFLALLCAFGFVVLFSACDSDDDASSNIERVSMKTLPQLDYILGDMLNLSDLVITLNKGGEDIDIPFSAFAQEGITTEPENGTVLDFSNEAITIKIGETGKGLVQAITITNEVTAMEIKTEPKTDYFYNQSLDLTDMVITFTYENGDIADLLYLDVRKDLETVPANGTAIDSNTDVSITHLATGLNIVQELNLTTFFPKSAVLVSGPTKTEYSVNEILDLSGTVIRYTQINNSEAEIGAEDFEALGITANPLNGKPISAVVTEVKVKHRLPGTEVSFPIVVNP</sequence>
<comment type="caution">
    <text evidence="2">The sequence shown here is derived from an EMBL/GenBank/DDBJ whole genome shotgun (WGS) entry which is preliminary data.</text>
</comment>
<reference evidence="2 5" key="1">
    <citation type="journal article" date="2015" name="Int. J. Syst. Evol. Microbiol.">
        <title>Algibacter amylolyticus sp. nov., isolated from intertidal sediment.</title>
        <authorList>
            <person name="Zhang D.C."/>
            <person name="Wu J."/>
            <person name="Neuner K."/>
            <person name="Yao J."/>
            <person name="Margesin R."/>
        </authorList>
    </citation>
    <scope>NUCLEOTIDE SEQUENCE [LARGE SCALE GENOMIC DNA]</scope>
    <source>
        <strain evidence="2 5">RU-4-M-4</strain>
    </source>
</reference>
<feature type="signal peptide" evidence="1">
    <location>
        <begin position="1"/>
        <end position="27"/>
    </location>
</feature>
<accession>A0A5M7B2U5</accession>
<proteinExistence type="predicted"/>
<evidence type="ECO:0000313" key="2">
    <source>
        <dbReference type="EMBL" id="KAA5821864.1"/>
    </source>
</evidence>
<evidence type="ECO:0000313" key="5">
    <source>
        <dbReference type="Proteomes" id="UP000322315"/>
    </source>
</evidence>
<keyword evidence="1" id="KW-0732">Signal</keyword>
<dbReference type="AlphaFoldDB" id="A0A5M7B2U5"/>
<dbReference type="Gene3D" id="2.60.40.3630">
    <property type="match status" value="2"/>
</dbReference>
<feature type="chain" id="PRO_5024390706" evidence="1">
    <location>
        <begin position="28"/>
        <end position="293"/>
    </location>
</feature>
<dbReference type="Proteomes" id="UP000315145">
    <property type="component" value="Unassembled WGS sequence"/>
</dbReference>
<dbReference type="OrthoDB" id="1391842at2"/>
<organism evidence="2 5">
    <name type="scientific">Algibacter amylolyticus</name>
    <dbReference type="NCBI Taxonomy" id="1608400"/>
    <lineage>
        <taxon>Bacteria</taxon>
        <taxon>Pseudomonadati</taxon>
        <taxon>Bacteroidota</taxon>
        <taxon>Flavobacteriia</taxon>
        <taxon>Flavobacteriales</taxon>
        <taxon>Flavobacteriaceae</taxon>
        <taxon>Algibacter</taxon>
    </lineage>
</organism>
<dbReference type="EMBL" id="VWRS01000010">
    <property type="protein sequence ID" value="KAA5821864.1"/>
    <property type="molecule type" value="Genomic_DNA"/>
</dbReference>
<dbReference type="Proteomes" id="UP000322315">
    <property type="component" value="Unassembled WGS sequence"/>
</dbReference>
<dbReference type="PROSITE" id="PS51257">
    <property type="entry name" value="PROKAR_LIPOPROTEIN"/>
    <property type="match status" value="1"/>
</dbReference>
<evidence type="ECO:0000313" key="4">
    <source>
        <dbReference type="Proteomes" id="UP000315145"/>
    </source>
</evidence>
<protein>
    <submittedName>
        <fullName evidence="2">Uncharacterized protein</fullName>
    </submittedName>
</protein>
<dbReference type="EMBL" id="VMBF01000010">
    <property type="protein sequence ID" value="TSJ73148.1"/>
    <property type="molecule type" value="Genomic_DNA"/>
</dbReference>
<reference evidence="3 4" key="2">
    <citation type="submission" date="2019-07" db="EMBL/GenBank/DDBJ databases">
        <title>Algibacter marinivivus sp. nov., isolated from the surface of a marine red alga.</title>
        <authorList>
            <person name="Zhong X."/>
            <person name="Xu W."/>
            <person name="Zhang Y."/>
            <person name="Zhang Q."/>
            <person name="Du Z."/>
        </authorList>
    </citation>
    <scope>NUCLEOTIDE SEQUENCE [LARGE SCALE GENOMIC DNA]</scope>
    <source>
        <strain evidence="3 4">RU-4-M-4</strain>
    </source>
</reference>
<keyword evidence="4" id="KW-1185">Reference proteome</keyword>
<dbReference type="RefSeq" id="WP_144117796.1">
    <property type="nucleotide sequence ID" value="NZ_JACHGE010000008.1"/>
</dbReference>
<name>A0A5M7B2U5_9FLAO</name>